<keyword evidence="1" id="KW-0812">Transmembrane</keyword>
<organism evidence="2">
    <name type="scientific">Arundo donax</name>
    <name type="common">Giant reed</name>
    <name type="synonym">Donax arundinaceus</name>
    <dbReference type="NCBI Taxonomy" id="35708"/>
    <lineage>
        <taxon>Eukaryota</taxon>
        <taxon>Viridiplantae</taxon>
        <taxon>Streptophyta</taxon>
        <taxon>Embryophyta</taxon>
        <taxon>Tracheophyta</taxon>
        <taxon>Spermatophyta</taxon>
        <taxon>Magnoliopsida</taxon>
        <taxon>Liliopsida</taxon>
        <taxon>Poales</taxon>
        <taxon>Poaceae</taxon>
        <taxon>PACMAD clade</taxon>
        <taxon>Arundinoideae</taxon>
        <taxon>Arundineae</taxon>
        <taxon>Arundo</taxon>
    </lineage>
</organism>
<dbReference type="AlphaFoldDB" id="A0A0A9CCM6"/>
<protein>
    <submittedName>
        <fullName evidence="2">Uncharacterized protein</fullName>
    </submittedName>
</protein>
<keyword evidence="1" id="KW-0472">Membrane</keyword>
<keyword evidence="1" id="KW-1133">Transmembrane helix</keyword>
<feature type="transmembrane region" description="Helical" evidence="1">
    <location>
        <begin position="29"/>
        <end position="47"/>
    </location>
</feature>
<name>A0A0A9CCM6_ARUDO</name>
<reference evidence="2" key="2">
    <citation type="journal article" date="2015" name="Data Brief">
        <title>Shoot transcriptome of the giant reed, Arundo donax.</title>
        <authorList>
            <person name="Barrero R.A."/>
            <person name="Guerrero F.D."/>
            <person name="Moolhuijzen P."/>
            <person name="Goolsby J.A."/>
            <person name="Tidwell J."/>
            <person name="Bellgard S.E."/>
            <person name="Bellgard M.I."/>
        </authorList>
    </citation>
    <scope>NUCLEOTIDE SEQUENCE</scope>
    <source>
        <tissue evidence="2">Shoot tissue taken approximately 20 cm above the soil surface</tissue>
    </source>
</reference>
<dbReference type="EMBL" id="GBRH01224544">
    <property type="protein sequence ID" value="JAD73351.1"/>
    <property type="molecule type" value="Transcribed_RNA"/>
</dbReference>
<proteinExistence type="predicted"/>
<evidence type="ECO:0000256" key="1">
    <source>
        <dbReference type="SAM" id="Phobius"/>
    </source>
</evidence>
<sequence>MHGVINSMPCTSPGTVTTMHHDYLKSVMLIQPCHHCINILLALAFIVK</sequence>
<evidence type="ECO:0000313" key="2">
    <source>
        <dbReference type="EMBL" id="JAD73351.1"/>
    </source>
</evidence>
<accession>A0A0A9CCM6</accession>
<reference evidence="2" key="1">
    <citation type="submission" date="2014-09" db="EMBL/GenBank/DDBJ databases">
        <authorList>
            <person name="Magalhaes I.L.F."/>
            <person name="Oliveira U."/>
            <person name="Santos F.R."/>
            <person name="Vidigal T.H.D.A."/>
            <person name="Brescovit A.D."/>
            <person name="Santos A.J."/>
        </authorList>
    </citation>
    <scope>NUCLEOTIDE SEQUENCE</scope>
    <source>
        <tissue evidence="2">Shoot tissue taken approximately 20 cm above the soil surface</tissue>
    </source>
</reference>